<dbReference type="InterPro" id="IPR002781">
    <property type="entry name" value="TM_pro_TauE-like"/>
</dbReference>
<keyword evidence="4 5" id="KW-0472">Membrane</keyword>
<dbReference type="PANTHER" id="PTHR43701">
    <property type="entry name" value="MEMBRANE TRANSPORTER PROTEIN MJ0441-RELATED"/>
    <property type="match status" value="1"/>
</dbReference>
<keyword evidence="5" id="KW-1003">Cell membrane</keyword>
<feature type="transmembrane region" description="Helical" evidence="5">
    <location>
        <begin position="110"/>
        <end position="128"/>
    </location>
</feature>
<dbReference type="Proteomes" id="UP000325105">
    <property type="component" value="Unassembled WGS sequence"/>
</dbReference>
<dbReference type="Pfam" id="PF01925">
    <property type="entry name" value="TauE"/>
    <property type="match status" value="1"/>
</dbReference>
<keyword evidence="3 5" id="KW-1133">Transmembrane helix</keyword>
<sequence>MDIAGYLASIFVGIALGLIGGGGSILTVPMLVYLFSLDAVLATAYSLFIVGATSVVGSFSYFKKGLVNIKTAIVFGIPSIAAIFLTRHYILPAISQHVFTIGSYTVTKNILLMLLFAVLMIVASYSMIKKDDGKSNEEAPKRQSLNYFQILMQGIFIGVITGLIGAGGGFLIIPALVNLLRLPMKTAVGTSLVIISINSLMGFLFSLSHTSVQWRFLLSIAAIAIIGILIGSYLSTKIKANRLKSAFGWFVLVMGIYIIIKETILK</sequence>
<dbReference type="EMBL" id="VNHX01000020">
    <property type="protein sequence ID" value="TYP91324.1"/>
    <property type="molecule type" value="Genomic_DNA"/>
</dbReference>
<evidence type="ECO:0000256" key="4">
    <source>
        <dbReference type="ARBA" id="ARBA00023136"/>
    </source>
</evidence>
<gene>
    <name evidence="6" type="ORF">BC792_12032</name>
</gene>
<name>A0A5S5D784_9SPHI</name>
<organism evidence="6 7">
    <name type="scientific">Sphingobacterium allocomposti</name>
    <dbReference type="NCBI Taxonomy" id="415956"/>
    <lineage>
        <taxon>Bacteria</taxon>
        <taxon>Pseudomonadati</taxon>
        <taxon>Bacteroidota</taxon>
        <taxon>Sphingobacteriia</taxon>
        <taxon>Sphingobacteriales</taxon>
        <taxon>Sphingobacteriaceae</taxon>
        <taxon>Sphingobacterium</taxon>
    </lineage>
</organism>
<dbReference type="AlphaFoldDB" id="A0A5S5D784"/>
<keyword evidence="2 5" id="KW-0812">Transmembrane</keyword>
<proteinExistence type="inferred from homology"/>
<accession>A0A5S5D784</accession>
<comment type="similarity">
    <text evidence="5">Belongs to the 4-toluene sulfonate uptake permease (TSUP) (TC 2.A.102) family.</text>
</comment>
<dbReference type="OrthoDB" id="8559161at2"/>
<feature type="transmembrane region" description="Helical" evidence="5">
    <location>
        <begin position="7"/>
        <end position="33"/>
    </location>
</feature>
<evidence type="ECO:0000256" key="2">
    <source>
        <dbReference type="ARBA" id="ARBA00022692"/>
    </source>
</evidence>
<dbReference type="InterPro" id="IPR051598">
    <property type="entry name" value="TSUP/Inactive_protease-like"/>
</dbReference>
<keyword evidence="7" id="KW-1185">Reference proteome</keyword>
<feature type="transmembrane region" description="Helical" evidence="5">
    <location>
        <begin position="246"/>
        <end position="265"/>
    </location>
</feature>
<protein>
    <recommendedName>
        <fullName evidence="5">Probable membrane transporter protein</fullName>
    </recommendedName>
</protein>
<evidence type="ECO:0000256" key="1">
    <source>
        <dbReference type="ARBA" id="ARBA00004141"/>
    </source>
</evidence>
<feature type="transmembrane region" description="Helical" evidence="5">
    <location>
        <begin position="214"/>
        <end position="234"/>
    </location>
</feature>
<feature type="transmembrane region" description="Helical" evidence="5">
    <location>
        <begin position="39"/>
        <end position="62"/>
    </location>
</feature>
<feature type="transmembrane region" description="Helical" evidence="5">
    <location>
        <begin position="69"/>
        <end position="90"/>
    </location>
</feature>
<evidence type="ECO:0000313" key="7">
    <source>
        <dbReference type="Proteomes" id="UP000325105"/>
    </source>
</evidence>
<evidence type="ECO:0000256" key="3">
    <source>
        <dbReference type="ARBA" id="ARBA00022989"/>
    </source>
</evidence>
<feature type="transmembrane region" description="Helical" evidence="5">
    <location>
        <begin position="148"/>
        <end position="176"/>
    </location>
</feature>
<comment type="caution">
    <text evidence="6">The sequence shown here is derived from an EMBL/GenBank/DDBJ whole genome shotgun (WGS) entry which is preliminary data.</text>
</comment>
<dbReference type="GO" id="GO:0005886">
    <property type="term" value="C:plasma membrane"/>
    <property type="evidence" value="ECO:0007669"/>
    <property type="project" value="UniProtKB-SubCell"/>
</dbReference>
<reference evidence="6 7" key="1">
    <citation type="submission" date="2019-07" db="EMBL/GenBank/DDBJ databases">
        <title>Genomic Encyclopedia of Archaeal and Bacterial Type Strains, Phase II (KMG-II): from individual species to whole genera.</title>
        <authorList>
            <person name="Goeker M."/>
        </authorList>
    </citation>
    <scope>NUCLEOTIDE SEQUENCE [LARGE SCALE GENOMIC DNA]</scope>
    <source>
        <strain evidence="6 7">DSM 18850</strain>
    </source>
</reference>
<evidence type="ECO:0000313" key="6">
    <source>
        <dbReference type="EMBL" id="TYP91324.1"/>
    </source>
</evidence>
<comment type="subcellular location">
    <subcellularLocation>
        <location evidence="5">Cell membrane</location>
        <topology evidence="5">Multi-pass membrane protein</topology>
    </subcellularLocation>
    <subcellularLocation>
        <location evidence="1">Membrane</location>
        <topology evidence="1">Multi-pass membrane protein</topology>
    </subcellularLocation>
</comment>
<evidence type="ECO:0000256" key="5">
    <source>
        <dbReference type="RuleBase" id="RU363041"/>
    </source>
</evidence>
<dbReference type="PANTHER" id="PTHR43701:SF2">
    <property type="entry name" value="MEMBRANE TRANSPORTER PROTEIN YJNA-RELATED"/>
    <property type="match status" value="1"/>
</dbReference>
<feature type="transmembrane region" description="Helical" evidence="5">
    <location>
        <begin position="188"/>
        <end position="207"/>
    </location>
</feature>
<dbReference type="RefSeq" id="WP_148909608.1">
    <property type="nucleotide sequence ID" value="NZ_VNHX01000020.1"/>
</dbReference>